<dbReference type="Pfam" id="PF04749">
    <property type="entry name" value="PLAC8"/>
    <property type="match status" value="1"/>
</dbReference>
<evidence type="ECO:0000313" key="3">
    <source>
        <dbReference type="Proteomes" id="UP000001307"/>
    </source>
</evidence>
<keyword evidence="3" id="KW-1185">Reference proteome</keyword>
<evidence type="ECO:0000313" key="2">
    <source>
        <dbReference type="EMBL" id="CBY11708.1"/>
    </source>
</evidence>
<dbReference type="OrthoDB" id="1045822at2759"/>
<dbReference type="AlphaFoldDB" id="E4XPC0"/>
<dbReference type="Proteomes" id="UP000001307">
    <property type="component" value="Unassembled WGS sequence"/>
</dbReference>
<comment type="similarity">
    <text evidence="1">Belongs to the cornifelin family.</text>
</comment>
<proteinExistence type="inferred from homology"/>
<organism evidence="2">
    <name type="scientific">Oikopleura dioica</name>
    <name type="common">Tunicate</name>
    <dbReference type="NCBI Taxonomy" id="34765"/>
    <lineage>
        <taxon>Eukaryota</taxon>
        <taxon>Metazoa</taxon>
        <taxon>Chordata</taxon>
        <taxon>Tunicata</taxon>
        <taxon>Appendicularia</taxon>
        <taxon>Copelata</taxon>
        <taxon>Oikopleuridae</taxon>
        <taxon>Oikopleura</taxon>
    </lineage>
</organism>
<accession>E4XPC0</accession>
<sequence length="162" mass="18100">MDFCRPKNSGQFNGVNPNFNASAPEAVNDGPHVITSQPLVQSPPGQQWPVIKNNEPKDWKYNCFEALCSGSECCVAWCCPCMSISKTAEMLGLDGNRAFCCAFWGNAFTLAFQQRELIRLKYNIKAVEHTGCADFCCLFCCFSCTIAQSSLQLKYELLQNRQ</sequence>
<evidence type="ECO:0000256" key="1">
    <source>
        <dbReference type="ARBA" id="ARBA00009024"/>
    </source>
</evidence>
<name>E4XPC0_OIKDI</name>
<dbReference type="InParanoid" id="E4XPC0"/>
<protein>
    <submittedName>
        <fullName evidence="2">Uncharacterized protein</fullName>
    </submittedName>
</protein>
<gene>
    <name evidence="2" type="ORF">GSOID_T00016885001</name>
</gene>
<dbReference type="InterPro" id="IPR006461">
    <property type="entry name" value="PLAC_motif_containing"/>
</dbReference>
<reference evidence="2" key="1">
    <citation type="journal article" date="2010" name="Science">
        <title>Plasticity of animal genome architecture unmasked by rapid evolution of a pelagic tunicate.</title>
        <authorList>
            <person name="Denoeud F."/>
            <person name="Henriet S."/>
            <person name="Mungpakdee S."/>
            <person name="Aury J.M."/>
            <person name="Da Silva C."/>
            <person name="Brinkmann H."/>
            <person name="Mikhaleva J."/>
            <person name="Olsen L.C."/>
            <person name="Jubin C."/>
            <person name="Canestro C."/>
            <person name="Bouquet J.M."/>
            <person name="Danks G."/>
            <person name="Poulain J."/>
            <person name="Campsteijn C."/>
            <person name="Adamski M."/>
            <person name="Cross I."/>
            <person name="Yadetie F."/>
            <person name="Muffato M."/>
            <person name="Louis A."/>
            <person name="Butcher S."/>
            <person name="Tsagkogeorga G."/>
            <person name="Konrad A."/>
            <person name="Singh S."/>
            <person name="Jensen M.F."/>
            <person name="Cong E.H."/>
            <person name="Eikeseth-Otteraa H."/>
            <person name="Noel B."/>
            <person name="Anthouard V."/>
            <person name="Porcel B.M."/>
            <person name="Kachouri-Lafond R."/>
            <person name="Nishino A."/>
            <person name="Ugolini M."/>
            <person name="Chourrout P."/>
            <person name="Nishida H."/>
            <person name="Aasland R."/>
            <person name="Huzurbazar S."/>
            <person name="Westhof E."/>
            <person name="Delsuc F."/>
            <person name="Lehrach H."/>
            <person name="Reinhardt R."/>
            <person name="Weissenbach J."/>
            <person name="Roy S.W."/>
            <person name="Artiguenave F."/>
            <person name="Postlethwait J.H."/>
            <person name="Manak J.R."/>
            <person name="Thompson E.M."/>
            <person name="Jaillon O."/>
            <person name="Du Pasquier L."/>
            <person name="Boudinot P."/>
            <person name="Liberles D.A."/>
            <person name="Volff J.N."/>
            <person name="Philippe H."/>
            <person name="Lenhard B."/>
            <person name="Roest Crollius H."/>
            <person name="Wincker P."/>
            <person name="Chourrout D."/>
        </authorList>
    </citation>
    <scope>NUCLEOTIDE SEQUENCE [LARGE SCALE GENOMIC DNA]</scope>
</reference>
<dbReference type="EMBL" id="FN653091">
    <property type="protein sequence ID" value="CBY11708.1"/>
    <property type="molecule type" value="Genomic_DNA"/>
</dbReference>